<evidence type="ECO:0008006" key="7">
    <source>
        <dbReference type="Google" id="ProtNLM"/>
    </source>
</evidence>
<evidence type="ECO:0000259" key="4">
    <source>
        <dbReference type="Pfam" id="PF19038"/>
    </source>
</evidence>
<keyword evidence="6" id="KW-1185">Reference proteome</keyword>
<name>A0AAW0U5T0_SCYPA</name>
<feature type="domain" description="FUZ/MON1/HPS1 first Longin" evidence="2">
    <location>
        <begin position="48"/>
        <end position="191"/>
    </location>
</feature>
<dbReference type="PANTHER" id="PTHR12761">
    <property type="entry name" value="HERMANSKY-PUDLAK SYNDROME PROTEIN 1"/>
    <property type="match status" value="1"/>
</dbReference>
<feature type="region of interest" description="Disordered" evidence="1">
    <location>
        <begin position="560"/>
        <end position="579"/>
    </location>
</feature>
<evidence type="ECO:0000256" key="1">
    <source>
        <dbReference type="SAM" id="MobiDB-lite"/>
    </source>
</evidence>
<dbReference type="InterPro" id="IPR043971">
    <property type="entry name" value="FUZ/MON1/HPS1_longin_2"/>
</dbReference>
<organism evidence="5 6">
    <name type="scientific">Scylla paramamosain</name>
    <name type="common">Mud crab</name>
    <dbReference type="NCBI Taxonomy" id="85552"/>
    <lineage>
        <taxon>Eukaryota</taxon>
        <taxon>Metazoa</taxon>
        <taxon>Ecdysozoa</taxon>
        <taxon>Arthropoda</taxon>
        <taxon>Crustacea</taxon>
        <taxon>Multicrustacea</taxon>
        <taxon>Malacostraca</taxon>
        <taxon>Eumalacostraca</taxon>
        <taxon>Eucarida</taxon>
        <taxon>Decapoda</taxon>
        <taxon>Pleocyemata</taxon>
        <taxon>Brachyura</taxon>
        <taxon>Eubrachyura</taxon>
        <taxon>Portunoidea</taxon>
        <taxon>Portunidae</taxon>
        <taxon>Portuninae</taxon>
        <taxon>Scylla</taxon>
    </lineage>
</organism>
<feature type="domain" description="FUZ/MON1/HPS1 second Longin" evidence="3">
    <location>
        <begin position="239"/>
        <end position="280"/>
    </location>
</feature>
<dbReference type="GO" id="GO:0005085">
    <property type="term" value="F:guanyl-nucleotide exchange factor activity"/>
    <property type="evidence" value="ECO:0007669"/>
    <property type="project" value="TreeGrafter"/>
</dbReference>
<dbReference type="InterPro" id="IPR026053">
    <property type="entry name" value="HPS1"/>
</dbReference>
<dbReference type="PANTHER" id="PTHR12761:SF1">
    <property type="entry name" value="BLOC-3 COMPLEX MEMBER HPS1"/>
    <property type="match status" value="1"/>
</dbReference>
<gene>
    <name evidence="5" type="ORF">O3P69_005833</name>
</gene>
<dbReference type="Pfam" id="PF19037">
    <property type="entry name" value="Fuz_longin_2"/>
    <property type="match status" value="1"/>
</dbReference>
<protein>
    <recommendedName>
        <fullName evidence="7">Hermansky-Pudlak syndrome 1</fullName>
    </recommendedName>
</protein>
<proteinExistence type="predicted"/>
<evidence type="ECO:0000259" key="3">
    <source>
        <dbReference type="Pfam" id="PF19037"/>
    </source>
</evidence>
<dbReference type="Proteomes" id="UP001487740">
    <property type="component" value="Unassembled WGS sequence"/>
</dbReference>
<sequence>MTKTIWQRCTRPQERLLALIDCHRAAPPSLGHPLQTLVPAESAKMLAVLIFDQLNDVVYLRCDHKFVRHVRSMAAAQRLLGEGEVDLDEVTQLDPNIVVQLFSPLVTSQRIMATQFNNPYTSVSCQDGTNVVFKEYAGYLFVGVAHQEETHLQRIVSVAIRMVQLIVGPCVTILKKSEEKCSLLDNLLEAWQGLYAKEQSYLVEAVERLIVNAELSAAAVKSLAAVIDTMKPCKDLSPCHAMFFVRNKLLALYSSRSAPELNASDLLFLNLLVTASQVKDGDYTEDTAPKMVVTPEEKREDDGIELDSSDSGEFYSMPNTPLLGRNASHGEEVSQGKIRSNVLLLRTDSCQLTPHLVHYETLSDGLSLVIVSEVNRTQISIQLLTLLSGLEEILTGDINGRGKLILDACEAAVKKSQDLAKRIPKGKTYERVEKALQQVQFRWDNLKRSGLEEWLKGGGDSNIPTRVDASLTSLVDIARSAWRIACLGINASATASQVESAVAMASEHMADYCHFLEVKALRNMTLGCRSALTINKYLEDFPGLVHFLYIDRSTHQLTSPTLLPDEAGDAPQESESPANRTRALTVSRVWSMVEFARSHLSKGHLSLMWKDTTFNYAYFLWFEDSSSNPLKPGELDDATDMLPLPGVLCEDFYRTLCTQAFPGMDPNRIHIYELFCVHLGLATSPCVLEHTRRLAATIWEVAGPIDANPADLL</sequence>
<reference evidence="5 6" key="1">
    <citation type="submission" date="2023-03" db="EMBL/GenBank/DDBJ databases">
        <title>High-quality genome of Scylla paramamosain provides insights in environmental adaptation.</title>
        <authorList>
            <person name="Zhang L."/>
        </authorList>
    </citation>
    <scope>NUCLEOTIDE SEQUENCE [LARGE SCALE GENOMIC DNA]</scope>
    <source>
        <strain evidence="5">LZ_2023a</strain>
        <tissue evidence="5">Muscle</tissue>
    </source>
</reference>
<dbReference type="InterPro" id="IPR043972">
    <property type="entry name" value="FUZ/MON1/HPS1_longin_1"/>
</dbReference>
<evidence type="ECO:0000313" key="5">
    <source>
        <dbReference type="EMBL" id="KAK8394638.1"/>
    </source>
</evidence>
<dbReference type="Pfam" id="PF19038">
    <property type="entry name" value="Fuz_longin_3"/>
    <property type="match status" value="1"/>
</dbReference>
<feature type="domain" description="FUZ/MON1/HPS1 third Longin" evidence="4">
    <location>
        <begin position="543"/>
        <end position="700"/>
    </location>
</feature>
<accession>A0AAW0U5T0</accession>
<dbReference type="EMBL" id="JARAKH010000018">
    <property type="protein sequence ID" value="KAK8394638.1"/>
    <property type="molecule type" value="Genomic_DNA"/>
</dbReference>
<evidence type="ECO:0000313" key="6">
    <source>
        <dbReference type="Proteomes" id="UP001487740"/>
    </source>
</evidence>
<dbReference type="AlphaFoldDB" id="A0AAW0U5T0"/>
<dbReference type="InterPro" id="IPR043970">
    <property type="entry name" value="FUZ/MON1/HPS1_longin_3"/>
</dbReference>
<dbReference type="Pfam" id="PF19036">
    <property type="entry name" value="Fuz_longin_1"/>
    <property type="match status" value="1"/>
</dbReference>
<dbReference type="GO" id="GO:0016192">
    <property type="term" value="P:vesicle-mediated transport"/>
    <property type="evidence" value="ECO:0007669"/>
    <property type="project" value="InterPro"/>
</dbReference>
<dbReference type="GO" id="GO:0031085">
    <property type="term" value="C:BLOC-3 complex"/>
    <property type="evidence" value="ECO:0007669"/>
    <property type="project" value="TreeGrafter"/>
</dbReference>
<comment type="caution">
    <text evidence="5">The sequence shown here is derived from an EMBL/GenBank/DDBJ whole genome shotgun (WGS) entry which is preliminary data.</text>
</comment>
<evidence type="ECO:0000259" key="2">
    <source>
        <dbReference type="Pfam" id="PF19036"/>
    </source>
</evidence>